<organism evidence="1 2">
    <name type="scientific">Okeania hirsuta</name>
    <dbReference type="NCBI Taxonomy" id="1458930"/>
    <lineage>
        <taxon>Bacteria</taxon>
        <taxon>Bacillati</taxon>
        <taxon>Cyanobacteriota</taxon>
        <taxon>Cyanophyceae</taxon>
        <taxon>Oscillatoriophycideae</taxon>
        <taxon>Oscillatoriales</taxon>
        <taxon>Microcoleaceae</taxon>
        <taxon>Okeania</taxon>
    </lineage>
</organism>
<dbReference type="EMBL" id="RCBY01000607">
    <property type="protein sequence ID" value="RQH13873.1"/>
    <property type="molecule type" value="Genomic_DNA"/>
</dbReference>
<accession>A0A3N6PG54</accession>
<proteinExistence type="predicted"/>
<evidence type="ECO:0000313" key="2">
    <source>
        <dbReference type="Proteomes" id="UP000269154"/>
    </source>
</evidence>
<keyword evidence="2" id="KW-1185">Reference proteome</keyword>
<comment type="caution">
    <text evidence="1">The sequence shown here is derived from an EMBL/GenBank/DDBJ whole genome shotgun (WGS) entry which is preliminary data.</text>
</comment>
<gene>
    <name evidence="1" type="ORF">D5R40_34425</name>
</gene>
<dbReference type="RefSeq" id="WP_124155902.1">
    <property type="nucleotide sequence ID" value="NZ_CAWOLW010000565.1"/>
</dbReference>
<name>A0A3N6PG54_9CYAN</name>
<protein>
    <submittedName>
        <fullName evidence="1">WG repeat-containing protein</fullName>
    </submittedName>
</protein>
<reference evidence="1 2" key="1">
    <citation type="journal article" date="2018" name="ACS Chem. Biol.">
        <title>Ketoreductase domain dysfunction expands chemodiversity: malyngamide biosynthesis in the cyanobacterium Okeania hirsuta.</title>
        <authorList>
            <person name="Moss N.A."/>
            <person name="Leao T."/>
            <person name="Rankin M."/>
            <person name="McCullough T.M."/>
            <person name="Qu P."/>
            <person name="Korobeynikov A."/>
            <person name="Smith J.L."/>
            <person name="Gerwick L."/>
            <person name="Gerwick W.H."/>
        </authorList>
    </citation>
    <scope>NUCLEOTIDE SEQUENCE [LARGE SCALE GENOMIC DNA]</scope>
    <source>
        <strain evidence="1 2">PAB10Feb10-1</strain>
    </source>
</reference>
<dbReference type="AlphaFoldDB" id="A0A3N6PG54"/>
<evidence type="ECO:0000313" key="1">
    <source>
        <dbReference type="EMBL" id="RQH13873.1"/>
    </source>
</evidence>
<sequence length="77" mass="8862">MKNGKIGQVDRHGRTIIENKFDALRFEEGLGFTMIEGKLGPDRFSWERNSAQCYDALEVKGRKAHTIRNGKRKIIDL</sequence>
<dbReference type="Proteomes" id="UP000269154">
    <property type="component" value="Unassembled WGS sequence"/>
</dbReference>